<keyword evidence="7" id="KW-1278">Translocase</keyword>
<feature type="transmembrane region" description="Helical" evidence="10">
    <location>
        <begin position="238"/>
        <end position="261"/>
    </location>
</feature>
<dbReference type="SUPFAM" id="SSF81665">
    <property type="entry name" value="Calcium ATPase, transmembrane domain M"/>
    <property type="match status" value="1"/>
</dbReference>
<reference evidence="12 13" key="1">
    <citation type="journal article" date="2016" name="Nat. Commun.">
        <title>Thousands of microbial genomes shed light on interconnected biogeochemical processes in an aquifer system.</title>
        <authorList>
            <person name="Anantharaman K."/>
            <person name="Brown C.T."/>
            <person name="Hug L.A."/>
            <person name="Sharon I."/>
            <person name="Castelle C.J."/>
            <person name="Probst A.J."/>
            <person name="Thomas B.C."/>
            <person name="Singh A."/>
            <person name="Wilkins M.J."/>
            <person name="Karaoz U."/>
            <person name="Brodie E.L."/>
            <person name="Williams K.H."/>
            <person name="Hubbard S.S."/>
            <person name="Banfield J.F."/>
        </authorList>
    </citation>
    <scope>NUCLEOTIDE SEQUENCE [LARGE SCALE GENOMIC DNA]</scope>
</reference>
<dbReference type="SFLD" id="SFLDG00002">
    <property type="entry name" value="C1.7:_P-type_atpase_like"/>
    <property type="match status" value="1"/>
</dbReference>
<feature type="transmembrane region" description="Helical" evidence="10">
    <location>
        <begin position="57"/>
        <end position="74"/>
    </location>
</feature>
<dbReference type="EMBL" id="MEZX01000002">
    <property type="protein sequence ID" value="OGD64623.1"/>
    <property type="molecule type" value="Genomic_DNA"/>
</dbReference>
<evidence type="ECO:0000256" key="2">
    <source>
        <dbReference type="ARBA" id="ARBA00005675"/>
    </source>
</evidence>
<feature type="domain" description="Cation-transporting P-type ATPase N-terminal" evidence="11">
    <location>
        <begin position="3"/>
        <end position="77"/>
    </location>
</feature>
<dbReference type="GO" id="GO:1902600">
    <property type="term" value="P:proton transmembrane transport"/>
    <property type="evidence" value="ECO:0007669"/>
    <property type="project" value="TreeGrafter"/>
</dbReference>
<dbReference type="InterPro" id="IPR050510">
    <property type="entry name" value="Cation_transp_ATPase_P-type"/>
</dbReference>
<feature type="transmembrane region" description="Helical" evidence="10">
    <location>
        <begin position="758"/>
        <end position="781"/>
    </location>
</feature>
<keyword evidence="3" id="KW-1003">Cell membrane</keyword>
<dbReference type="InterPro" id="IPR001757">
    <property type="entry name" value="P_typ_ATPase"/>
</dbReference>
<dbReference type="SUPFAM" id="SSF81660">
    <property type="entry name" value="Metal cation-transporting ATPase, ATP-binding domain N"/>
    <property type="match status" value="1"/>
</dbReference>
<dbReference type="SUPFAM" id="SSF56784">
    <property type="entry name" value="HAD-like"/>
    <property type="match status" value="1"/>
</dbReference>
<dbReference type="InterPro" id="IPR023298">
    <property type="entry name" value="ATPase_P-typ_TM_dom_sf"/>
</dbReference>
<feature type="transmembrane region" description="Helical" evidence="10">
    <location>
        <begin position="81"/>
        <end position="97"/>
    </location>
</feature>
<dbReference type="GO" id="GO:0016887">
    <property type="term" value="F:ATP hydrolysis activity"/>
    <property type="evidence" value="ECO:0007669"/>
    <property type="project" value="InterPro"/>
</dbReference>
<dbReference type="Pfam" id="PF13246">
    <property type="entry name" value="Cation_ATPase"/>
    <property type="match status" value="1"/>
</dbReference>
<dbReference type="InterPro" id="IPR059000">
    <property type="entry name" value="ATPase_P-type_domA"/>
</dbReference>
<evidence type="ECO:0000256" key="9">
    <source>
        <dbReference type="ARBA" id="ARBA00023136"/>
    </source>
</evidence>
<comment type="subcellular location">
    <subcellularLocation>
        <location evidence="1">Cell membrane</location>
        <topology evidence="1">Multi-pass membrane protein</topology>
    </subcellularLocation>
</comment>
<dbReference type="SUPFAM" id="SSF81653">
    <property type="entry name" value="Calcium ATPase, transduction domain A"/>
    <property type="match status" value="1"/>
</dbReference>
<feature type="transmembrane region" description="Helical" evidence="10">
    <location>
        <begin position="825"/>
        <end position="842"/>
    </location>
</feature>
<dbReference type="InterPro" id="IPR008250">
    <property type="entry name" value="ATPase_P-typ_transduc_dom_A_sf"/>
</dbReference>
<sequence length="895" mass="97824">MENFWAVPKTAVLKELQTDEIHGLSSREARSRLTKHGFNELAIKERDTTAAVLGRQFASPLVAILLVALILSLSQQHVTDAIIIAMVVMINALIGFFEEDRAQDVIAKLRQILAPHARIIRDSTEEKIGARLLVVGDIIKLEAGDRVPADVRIIGGRNLRVNQASLTGEAVPEFKRDTVLAEKTPLADRDNMAFLGSLVVSGAALCVVTATGIGSEVGKITREVVQVRRTQSDITRKLNYWARLIGIVSVLLSALALLVGLGRGIPLIEMLKTSISLLVSLVPEGLPIALTVTLSVSLRRVFRSRAVLRKLSSAETLGSVTIICVDKTGTLTEGMMVAERLITGAKEYLVTGRGLSLSGSFVSEGEKVDVAKTPALRLLLELASLSTTSTINKRDLHSDRARELSDPTETALAVVAAKAGLYAFEQNEEHPEVIEVPFDQLLRYSVSVHKMDGKNRYIVKGSPERIIKLATKQLTSTMSEVRLDRQSREKLEHIAESYAETGYRVVALGFVDKRSVESQRPEKVDDLTFVGLFLLSDAIRSTVPQAIVEAQEAGLKVMMITGDHLLTAEHIGAQLGLINGGKVMHADEISGCDMADVSIIARATPSSKLLIVEKLQRRGEIVAMTGDGVNDAPALKKADIGIAMGLHGTDVAIEAADMVLLDNNFASITAAVKEGRLIWNNLRKIIFHLTSTSFGEVAIIILALMFGWPLPLMAVQILWLNLVTDGATSMALTIEPAETDLMHQRPRSPEAKIIDSGMLFRMILVSLAMAGVSLWLYWASLPSGVEYARSTVLTFMVFAQVFNLFNARSETRSVFILKFGQNHLLIWLSLLSIVLQFIAIYFQPLSQALGLVPLTWQTVGTAALLASSILWVDEVRKLTRRLLLVWARLQNTFTA</sequence>
<dbReference type="GO" id="GO:0019829">
    <property type="term" value="F:ATPase-coupled monoatomic cation transmembrane transporter activity"/>
    <property type="evidence" value="ECO:0007669"/>
    <property type="project" value="TreeGrafter"/>
</dbReference>
<comment type="similarity">
    <text evidence="2">Belongs to the cation transport ATPase (P-type) (TC 3.A.3) family. Type IIA subfamily.</text>
</comment>
<organism evidence="12 13">
    <name type="scientific">Candidatus Berkelbacteria bacterium RIFCSPLOWO2_01_FULL_50_28</name>
    <dbReference type="NCBI Taxonomy" id="1797471"/>
    <lineage>
        <taxon>Bacteria</taxon>
        <taxon>Candidatus Berkelbacteria</taxon>
    </lineage>
</organism>
<dbReference type="InterPro" id="IPR018303">
    <property type="entry name" value="ATPase_P-typ_P_site"/>
</dbReference>
<dbReference type="Gene3D" id="3.40.50.1000">
    <property type="entry name" value="HAD superfamily/HAD-like"/>
    <property type="match status" value="1"/>
</dbReference>
<dbReference type="Gene3D" id="3.40.1110.10">
    <property type="entry name" value="Calcium-transporting ATPase, cytoplasmic domain N"/>
    <property type="match status" value="1"/>
</dbReference>
<dbReference type="SMART" id="SM00831">
    <property type="entry name" value="Cation_ATPase_N"/>
    <property type="match status" value="1"/>
</dbReference>
<evidence type="ECO:0000256" key="7">
    <source>
        <dbReference type="ARBA" id="ARBA00022967"/>
    </source>
</evidence>
<evidence type="ECO:0000256" key="4">
    <source>
        <dbReference type="ARBA" id="ARBA00022692"/>
    </source>
</evidence>
<dbReference type="PANTHER" id="PTHR43294:SF21">
    <property type="entry name" value="CATION TRANSPORTING ATPASE"/>
    <property type="match status" value="1"/>
</dbReference>
<dbReference type="Gene3D" id="1.20.1110.10">
    <property type="entry name" value="Calcium-transporting ATPase, transmembrane domain"/>
    <property type="match status" value="1"/>
</dbReference>
<gene>
    <name evidence="12" type="ORF">A3A71_01030</name>
</gene>
<comment type="caution">
    <text evidence="12">The sequence shown here is derived from an EMBL/GenBank/DDBJ whole genome shotgun (WGS) entry which is preliminary data.</text>
</comment>
<keyword evidence="5" id="KW-0547">Nucleotide-binding</keyword>
<feature type="transmembrane region" description="Helical" evidence="10">
    <location>
        <begin position="854"/>
        <end position="872"/>
    </location>
</feature>
<protein>
    <recommendedName>
        <fullName evidence="11">Cation-transporting P-type ATPase N-terminal domain-containing protein</fullName>
    </recommendedName>
</protein>
<evidence type="ECO:0000259" key="11">
    <source>
        <dbReference type="SMART" id="SM00831"/>
    </source>
</evidence>
<dbReference type="InterPro" id="IPR036412">
    <property type="entry name" value="HAD-like_sf"/>
</dbReference>
<dbReference type="AlphaFoldDB" id="A0A1F5EB80"/>
<dbReference type="PROSITE" id="PS00154">
    <property type="entry name" value="ATPASE_E1_E2"/>
    <property type="match status" value="1"/>
</dbReference>
<dbReference type="GO" id="GO:0005886">
    <property type="term" value="C:plasma membrane"/>
    <property type="evidence" value="ECO:0007669"/>
    <property type="project" value="UniProtKB-SubCell"/>
</dbReference>
<dbReference type="PRINTS" id="PR00120">
    <property type="entry name" value="HATPASE"/>
</dbReference>
<dbReference type="PRINTS" id="PR00119">
    <property type="entry name" value="CATATPASE"/>
</dbReference>
<dbReference type="PANTHER" id="PTHR43294">
    <property type="entry name" value="SODIUM/POTASSIUM-TRANSPORTING ATPASE SUBUNIT ALPHA"/>
    <property type="match status" value="1"/>
</dbReference>
<feature type="transmembrane region" description="Helical" evidence="10">
    <location>
        <begin position="787"/>
        <end position="805"/>
    </location>
</feature>
<evidence type="ECO:0000256" key="3">
    <source>
        <dbReference type="ARBA" id="ARBA00022475"/>
    </source>
</evidence>
<evidence type="ECO:0000313" key="13">
    <source>
        <dbReference type="Proteomes" id="UP000177481"/>
    </source>
</evidence>
<keyword evidence="6" id="KW-0067">ATP-binding</keyword>
<keyword evidence="4 10" id="KW-0812">Transmembrane</keyword>
<dbReference type="InterPro" id="IPR023214">
    <property type="entry name" value="HAD_sf"/>
</dbReference>
<dbReference type="Pfam" id="PF00690">
    <property type="entry name" value="Cation_ATPase_N"/>
    <property type="match status" value="1"/>
</dbReference>
<proteinExistence type="inferred from homology"/>
<dbReference type="Proteomes" id="UP000177481">
    <property type="component" value="Unassembled WGS sequence"/>
</dbReference>
<name>A0A1F5EB80_9BACT</name>
<dbReference type="SFLD" id="SFLDS00003">
    <property type="entry name" value="Haloacid_Dehalogenase"/>
    <property type="match status" value="1"/>
</dbReference>
<evidence type="ECO:0000256" key="1">
    <source>
        <dbReference type="ARBA" id="ARBA00004651"/>
    </source>
</evidence>
<dbReference type="InterPro" id="IPR006068">
    <property type="entry name" value="ATPase_P-typ_cation-transptr_C"/>
</dbReference>
<evidence type="ECO:0000313" key="12">
    <source>
        <dbReference type="EMBL" id="OGD64623.1"/>
    </source>
</evidence>
<dbReference type="STRING" id="1797471.A3A71_01030"/>
<accession>A0A1F5EB80</accession>
<dbReference type="NCBIfam" id="TIGR01494">
    <property type="entry name" value="ATPase_P-type"/>
    <property type="match status" value="2"/>
</dbReference>
<evidence type="ECO:0000256" key="6">
    <source>
        <dbReference type="ARBA" id="ARBA00022840"/>
    </source>
</evidence>
<keyword evidence="9 10" id="KW-0472">Membrane</keyword>
<feature type="transmembrane region" description="Helical" evidence="10">
    <location>
        <begin position="281"/>
        <end position="302"/>
    </location>
</feature>
<dbReference type="InterPro" id="IPR044492">
    <property type="entry name" value="P_typ_ATPase_HD_dom"/>
</dbReference>
<keyword evidence="8 10" id="KW-1133">Transmembrane helix</keyword>
<dbReference type="Pfam" id="PF00122">
    <property type="entry name" value="E1-E2_ATPase"/>
    <property type="match status" value="1"/>
</dbReference>
<dbReference type="Pfam" id="PF08282">
    <property type="entry name" value="Hydrolase_3"/>
    <property type="match status" value="1"/>
</dbReference>
<dbReference type="GO" id="GO:0005524">
    <property type="term" value="F:ATP binding"/>
    <property type="evidence" value="ECO:0007669"/>
    <property type="project" value="UniProtKB-KW"/>
</dbReference>
<dbReference type="InterPro" id="IPR023299">
    <property type="entry name" value="ATPase_P-typ_cyto_dom_N"/>
</dbReference>
<dbReference type="Gene3D" id="2.70.150.10">
    <property type="entry name" value="Calcium-transporting ATPase, cytoplasmic transduction domain A"/>
    <property type="match status" value="1"/>
</dbReference>
<feature type="transmembrane region" description="Helical" evidence="10">
    <location>
        <begin position="192"/>
        <end position="217"/>
    </location>
</feature>
<evidence type="ECO:0000256" key="8">
    <source>
        <dbReference type="ARBA" id="ARBA00022989"/>
    </source>
</evidence>
<dbReference type="Pfam" id="PF00689">
    <property type="entry name" value="Cation_ATPase_C"/>
    <property type="match status" value="1"/>
</dbReference>
<dbReference type="InterPro" id="IPR004014">
    <property type="entry name" value="ATPase_P-typ_cation-transptr_N"/>
</dbReference>
<evidence type="ECO:0000256" key="10">
    <source>
        <dbReference type="SAM" id="Phobius"/>
    </source>
</evidence>
<evidence type="ECO:0000256" key="5">
    <source>
        <dbReference type="ARBA" id="ARBA00022741"/>
    </source>
</evidence>
<dbReference type="SFLD" id="SFLDF00027">
    <property type="entry name" value="p-type_atpase"/>
    <property type="match status" value="1"/>
</dbReference>